<dbReference type="EMBL" id="JAWZYT010000731">
    <property type="protein sequence ID" value="KAK4319705.1"/>
    <property type="molecule type" value="Genomic_DNA"/>
</dbReference>
<keyword evidence="1" id="KW-0732">Signal</keyword>
<evidence type="ECO:0000256" key="1">
    <source>
        <dbReference type="SAM" id="SignalP"/>
    </source>
</evidence>
<dbReference type="AlphaFoldDB" id="A0AAE1Q522"/>
<name>A0AAE1Q522_9EUCA</name>
<proteinExistence type="predicted"/>
<organism evidence="2 3">
    <name type="scientific">Petrolisthes manimaculis</name>
    <dbReference type="NCBI Taxonomy" id="1843537"/>
    <lineage>
        <taxon>Eukaryota</taxon>
        <taxon>Metazoa</taxon>
        <taxon>Ecdysozoa</taxon>
        <taxon>Arthropoda</taxon>
        <taxon>Crustacea</taxon>
        <taxon>Multicrustacea</taxon>
        <taxon>Malacostraca</taxon>
        <taxon>Eumalacostraca</taxon>
        <taxon>Eucarida</taxon>
        <taxon>Decapoda</taxon>
        <taxon>Pleocyemata</taxon>
        <taxon>Anomura</taxon>
        <taxon>Galatheoidea</taxon>
        <taxon>Porcellanidae</taxon>
        <taxon>Petrolisthes</taxon>
    </lineage>
</organism>
<feature type="chain" id="PRO_5042114332" description="Secreted protein" evidence="1">
    <location>
        <begin position="16"/>
        <end position="158"/>
    </location>
</feature>
<evidence type="ECO:0000313" key="2">
    <source>
        <dbReference type="EMBL" id="KAK4319705.1"/>
    </source>
</evidence>
<gene>
    <name evidence="2" type="ORF">Pmani_009362</name>
</gene>
<sequence length="158" mass="17515">MVMLLAWGWVTLAEADTPPNKASTEEKSAVANEEGKLFLKSYSTTTWTFLSSFTSTIPYSCFTAAVDMPDMACMGRRRLRRSRNINMDSTADDTSIHSSGSDDETLDAEEKANEEKFFFRLFRTVSSTATITTFSTNRSVTVSFSAMCTFPGLTLNTC</sequence>
<evidence type="ECO:0008006" key="4">
    <source>
        <dbReference type="Google" id="ProtNLM"/>
    </source>
</evidence>
<accession>A0AAE1Q522</accession>
<keyword evidence="3" id="KW-1185">Reference proteome</keyword>
<feature type="signal peptide" evidence="1">
    <location>
        <begin position="1"/>
        <end position="15"/>
    </location>
</feature>
<evidence type="ECO:0000313" key="3">
    <source>
        <dbReference type="Proteomes" id="UP001292094"/>
    </source>
</evidence>
<reference evidence="2" key="1">
    <citation type="submission" date="2023-11" db="EMBL/GenBank/DDBJ databases">
        <title>Genome assemblies of two species of porcelain crab, Petrolisthes cinctipes and Petrolisthes manimaculis (Anomura: Porcellanidae).</title>
        <authorList>
            <person name="Angst P."/>
        </authorList>
    </citation>
    <scope>NUCLEOTIDE SEQUENCE</scope>
    <source>
        <strain evidence="2">PB745_02</strain>
        <tissue evidence="2">Gill</tissue>
    </source>
</reference>
<comment type="caution">
    <text evidence="2">The sequence shown here is derived from an EMBL/GenBank/DDBJ whole genome shotgun (WGS) entry which is preliminary data.</text>
</comment>
<protein>
    <recommendedName>
        <fullName evidence="4">Secreted protein</fullName>
    </recommendedName>
</protein>
<dbReference type="Proteomes" id="UP001292094">
    <property type="component" value="Unassembled WGS sequence"/>
</dbReference>